<dbReference type="PANTHER" id="PTHR42951">
    <property type="entry name" value="METALLO-BETA-LACTAMASE DOMAIN-CONTAINING"/>
    <property type="match status" value="1"/>
</dbReference>
<evidence type="ECO:0000313" key="4">
    <source>
        <dbReference type="Proteomes" id="UP000253740"/>
    </source>
</evidence>
<dbReference type="InterPro" id="IPR001279">
    <property type="entry name" value="Metallo-B-lactamas"/>
</dbReference>
<dbReference type="STRING" id="1475481.GCA_000953855_01084"/>
<dbReference type="SUPFAM" id="SSF56281">
    <property type="entry name" value="Metallo-hydrolase/oxidoreductase"/>
    <property type="match status" value="1"/>
</dbReference>
<evidence type="ECO:0000313" key="3">
    <source>
        <dbReference type="EMBL" id="GAP65773.1"/>
    </source>
</evidence>
<dbReference type="EMBL" id="DF970176">
    <property type="protein sequence ID" value="GAP65773.1"/>
    <property type="molecule type" value="Genomic_DNA"/>
</dbReference>
<dbReference type="SMART" id="SM00849">
    <property type="entry name" value="Lactamase_B"/>
    <property type="match status" value="1"/>
</dbReference>
<keyword evidence="4" id="KW-1185">Reference proteome</keyword>
<accession>A0A0K8QLN8</accession>
<dbReference type="AlphaFoldDB" id="A0A0K8QLN8"/>
<dbReference type="Gene3D" id="3.60.15.10">
    <property type="entry name" value="Ribonuclease Z/Hydroxyacylglutathione hydrolase-like"/>
    <property type="match status" value="1"/>
</dbReference>
<dbReference type="NCBIfam" id="NF033105">
    <property type="entry name" value="bla_subclass_B3"/>
    <property type="match status" value="1"/>
</dbReference>
<dbReference type="InterPro" id="IPR050855">
    <property type="entry name" value="NDM-1-like"/>
</dbReference>
<name>A0A0K8QLN8_9GAMM</name>
<dbReference type="Pfam" id="PF00753">
    <property type="entry name" value="Lactamase_B"/>
    <property type="match status" value="1"/>
</dbReference>
<dbReference type="NCBIfam" id="NF012229">
    <property type="entry name" value="bla_class_B_core"/>
    <property type="match status" value="1"/>
</dbReference>
<feature type="compositionally biased region" description="Basic residues" evidence="1">
    <location>
        <begin position="1"/>
        <end position="17"/>
    </location>
</feature>
<proteinExistence type="predicted"/>
<evidence type="ECO:0000256" key="1">
    <source>
        <dbReference type="SAM" id="MobiDB-lite"/>
    </source>
</evidence>
<organism evidence="3">
    <name type="scientific">Mizugakiibacter sediminis</name>
    <dbReference type="NCBI Taxonomy" id="1475481"/>
    <lineage>
        <taxon>Bacteria</taxon>
        <taxon>Pseudomonadati</taxon>
        <taxon>Pseudomonadota</taxon>
        <taxon>Gammaproteobacteria</taxon>
        <taxon>Lysobacterales</taxon>
        <taxon>Rhodanobacteraceae</taxon>
        <taxon>Mizugakiibacter</taxon>
    </lineage>
</organism>
<dbReference type="Proteomes" id="UP000253740">
    <property type="component" value="Unassembled WGS sequence"/>
</dbReference>
<reference evidence="3" key="1">
    <citation type="submission" date="2015-08" db="EMBL/GenBank/DDBJ databases">
        <title>Complete DNA Sequence of Pseudomonas syringae pv. actinidiae, the Causal Agent of Kiwifruit Canker Disease.</title>
        <authorList>
            <person name="Rikkerink E.H.A."/>
            <person name="Fineran P.C."/>
        </authorList>
    </citation>
    <scope>NUCLEOTIDE SEQUENCE</scope>
    <source>
        <strain evidence="3">SkMP5</strain>
    </source>
</reference>
<dbReference type="PANTHER" id="PTHR42951:SF17">
    <property type="entry name" value="METALLO-BETA-LACTAMASE DOMAIN-CONTAINING PROTEIN"/>
    <property type="match status" value="1"/>
</dbReference>
<feature type="region of interest" description="Disordered" evidence="1">
    <location>
        <begin position="1"/>
        <end position="23"/>
    </location>
</feature>
<dbReference type="InterPro" id="IPR036866">
    <property type="entry name" value="RibonucZ/Hydroxyglut_hydro"/>
</dbReference>
<feature type="domain" description="Metallo-beta-lactamase" evidence="2">
    <location>
        <begin position="86"/>
        <end position="278"/>
    </location>
</feature>
<sequence length="329" mass="34801">MPHGRRAPARNTPRVRPRLAAGGRHAARTAFPGDAMSRILPLLAAASLACGAAQAATPYADARAKWNAPQAPFRVYGNTYYVGTHGLAAVLLVDPAGLILIDGGLPESAPRIAAHIRALGFRVEDIRYILGSHAHFDHAGGIAELQRLSGAQVVASASGAFAMEHGGADPEDPQAGIAASYPAVRHVRAIADGEAVTLGALRVTAHDTPGHTPGSTSWTWDACEGGRCEHVVYADSLTAISADGYRFGDPKHPQRVENFRRAIATVAALPCDILLTPHPSASSLWERLQARTRGQRPDPLIDANACRAYAAAALKDFEARLQRERTPAP</sequence>
<gene>
    <name evidence="3" type="ORF">MBSD_n1064</name>
</gene>
<protein>
    <submittedName>
        <fullName evidence="3">Esterase</fullName>
    </submittedName>
</protein>
<evidence type="ECO:0000259" key="2">
    <source>
        <dbReference type="SMART" id="SM00849"/>
    </source>
</evidence>